<protein>
    <submittedName>
        <fullName evidence="3">Acyl-CoA thioesterase-1</fullName>
    </submittedName>
</protein>
<accession>A0A1M5SJM6</accession>
<dbReference type="EMBL" id="FQXJ01000003">
    <property type="protein sequence ID" value="SHH38113.1"/>
    <property type="molecule type" value="Genomic_DNA"/>
</dbReference>
<gene>
    <name evidence="3" type="ORF">SAMN02746098_00854</name>
</gene>
<dbReference type="SUPFAM" id="SSF52266">
    <property type="entry name" value="SGNH hydrolase"/>
    <property type="match status" value="1"/>
</dbReference>
<organism evidence="3 4">
    <name type="scientific">Desulfosporosinus lacus DSM 15449</name>
    <dbReference type="NCBI Taxonomy" id="1121420"/>
    <lineage>
        <taxon>Bacteria</taxon>
        <taxon>Bacillati</taxon>
        <taxon>Bacillota</taxon>
        <taxon>Clostridia</taxon>
        <taxon>Eubacteriales</taxon>
        <taxon>Desulfitobacteriaceae</taxon>
        <taxon>Desulfosporosinus</taxon>
    </lineage>
</organism>
<proteinExistence type="predicted"/>
<feature type="domain" description="SGNH hydrolase-type esterase" evidence="2">
    <location>
        <begin position="108"/>
        <end position="260"/>
    </location>
</feature>
<evidence type="ECO:0000313" key="4">
    <source>
        <dbReference type="Proteomes" id="UP000183954"/>
    </source>
</evidence>
<dbReference type="STRING" id="1121420.SAMN02746098_00854"/>
<dbReference type="Pfam" id="PF13472">
    <property type="entry name" value="Lipase_GDSL_2"/>
    <property type="match status" value="1"/>
</dbReference>
<evidence type="ECO:0000256" key="1">
    <source>
        <dbReference type="SAM" id="Phobius"/>
    </source>
</evidence>
<dbReference type="RefSeq" id="WP_073028095.1">
    <property type="nucleotide sequence ID" value="NZ_FQXJ01000003.1"/>
</dbReference>
<keyword evidence="1" id="KW-0472">Membrane</keyword>
<dbReference type="OrthoDB" id="8233337at2"/>
<dbReference type="InterPro" id="IPR036514">
    <property type="entry name" value="SGNH_hydro_sf"/>
</dbReference>
<dbReference type="InterPro" id="IPR013830">
    <property type="entry name" value="SGNH_hydro"/>
</dbReference>
<name>A0A1M5SJM6_9FIRM</name>
<dbReference type="Proteomes" id="UP000183954">
    <property type="component" value="Unassembled WGS sequence"/>
</dbReference>
<evidence type="ECO:0000313" key="3">
    <source>
        <dbReference type="EMBL" id="SHH38113.1"/>
    </source>
</evidence>
<dbReference type="Gene3D" id="3.40.50.1110">
    <property type="entry name" value="SGNH hydrolase"/>
    <property type="match status" value="1"/>
</dbReference>
<keyword evidence="1" id="KW-0812">Transmembrane</keyword>
<sequence>MIKPAKREFHIILATCILALSVIGLFWVTNRGETPEYTLKLSTPVNGTITMTETSNPENSEKTPGNPLIDEPSTITNHGLVKLSGPAGVKALVFGGAVAESQGTTNKEELSWHALVSKALLDKYPGNFQWHFKTTENATINTVSAYAPEATPDTDLIILCLGRNDWATVTTEDFKHKYEELLAELKVLSPGANIFLVVEPPVKNVANNNKSFPYRQVIIELGEKHQLPVIDEWTAFISDPTPLAGLLADGVNPNDKGYQVFAAEVVKGFEGYLSGEY</sequence>
<keyword evidence="1" id="KW-1133">Transmembrane helix</keyword>
<dbReference type="AlphaFoldDB" id="A0A1M5SJM6"/>
<reference evidence="4" key="1">
    <citation type="submission" date="2016-11" db="EMBL/GenBank/DDBJ databases">
        <authorList>
            <person name="Varghese N."/>
            <person name="Submissions S."/>
        </authorList>
    </citation>
    <scope>NUCLEOTIDE SEQUENCE [LARGE SCALE GENOMIC DNA]</scope>
    <source>
        <strain evidence="4">DSM 15449</strain>
    </source>
</reference>
<keyword evidence="4" id="KW-1185">Reference proteome</keyword>
<feature type="transmembrane region" description="Helical" evidence="1">
    <location>
        <begin position="9"/>
        <end position="28"/>
    </location>
</feature>
<evidence type="ECO:0000259" key="2">
    <source>
        <dbReference type="Pfam" id="PF13472"/>
    </source>
</evidence>